<dbReference type="GO" id="GO:0008270">
    <property type="term" value="F:zinc ion binding"/>
    <property type="evidence" value="ECO:0007669"/>
    <property type="project" value="InterPro"/>
</dbReference>
<dbReference type="CDD" id="cd00067">
    <property type="entry name" value="GAL4"/>
    <property type="match status" value="1"/>
</dbReference>
<sequence length="577" mass="64029">MQASTERRQNHSCDQCRKSKRRCVVVADSGCGQKTCRNCRHLGNTCTYEFASAHAERRQKTKATTIRLGLNDDTALHTIAEQTSGLPTPLETDWRTSSTTSTTHESALEDSVDWMRLNPVGGCELDVFFENFIEGIPETPMLQESSGEQALLSDVSALQRNCADVVQTQGLPEHMQDRSSFDAPVNGPPSTFSLRSPVSLLNSSFTAKLANAYLAGIYGSMMDSLTLRWLSYRSNVFAGPYCYDLRSERVGQKPLECGGLESPDFADPVKMTSCLPLLSQLSTSSKHKDVMRLECPYSALGSHFPNTTAQRSESVTLIGACRFLDNFGPLFGNKIDQNTRDGQELAFERVIQAFALQYAPISPRVCVISKNNDDQELGVDSAKPFKIILVQCAISSDGIDSGLLILASSSLRLVKWYAYTRDTLASLLSNRKCVLEDVNLGANDCDVVPPPSFDGNFQQVSTVCHFGAASIFALYRKVIHLRKLIAQESEDEGAQLARDLLSGVNMIEYFTVAYEQWIQECTHNFDGLSVNSKISYTFFVVFWNLGVLYMVEQIQQSAVAARPWIGFDILNRGRQYQ</sequence>
<evidence type="ECO:0000256" key="1">
    <source>
        <dbReference type="ARBA" id="ARBA00004123"/>
    </source>
</evidence>
<evidence type="ECO:0000256" key="5">
    <source>
        <dbReference type="SAM" id="MobiDB-lite"/>
    </source>
</evidence>
<evidence type="ECO:0000256" key="2">
    <source>
        <dbReference type="ARBA" id="ARBA00022723"/>
    </source>
</evidence>
<evidence type="ECO:0000313" key="7">
    <source>
        <dbReference type="EMBL" id="KAF2236220.1"/>
    </source>
</evidence>
<evidence type="ECO:0000259" key="6">
    <source>
        <dbReference type="PROSITE" id="PS00463"/>
    </source>
</evidence>
<evidence type="ECO:0000313" key="8">
    <source>
        <dbReference type="Proteomes" id="UP000800092"/>
    </source>
</evidence>
<dbReference type="SMART" id="SM00066">
    <property type="entry name" value="GAL4"/>
    <property type="match status" value="1"/>
</dbReference>
<dbReference type="OrthoDB" id="5958943at2759"/>
<dbReference type="Proteomes" id="UP000800092">
    <property type="component" value="Unassembled WGS sequence"/>
</dbReference>
<keyword evidence="8" id="KW-1185">Reference proteome</keyword>
<dbReference type="AlphaFoldDB" id="A0A6A6HFH2"/>
<comment type="subcellular location">
    <subcellularLocation>
        <location evidence="1">Nucleus</location>
    </subcellularLocation>
</comment>
<feature type="domain" description="Zn(2)-C6 fungal-type" evidence="6">
    <location>
        <begin position="12"/>
        <end position="46"/>
    </location>
</feature>
<dbReference type="InterPro" id="IPR036864">
    <property type="entry name" value="Zn2-C6_fun-type_DNA-bd_sf"/>
</dbReference>
<dbReference type="GO" id="GO:0005634">
    <property type="term" value="C:nucleus"/>
    <property type="evidence" value="ECO:0007669"/>
    <property type="project" value="UniProtKB-SubCell"/>
</dbReference>
<organism evidence="7 8">
    <name type="scientific">Viridothelium virens</name>
    <name type="common">Speckled blister lichen</name>
    <name type="synonym">Trypethelium virens</name>
    <dbReference type="NCBI Taxonomy" id="1048519"/>
    <lineage>
        <taxon>Eukaryota</taxon>
        <taxon>Fungi</taxon>
        <taxon>Dikarya</taxon>
        <taxon>Ascomycota</taxon>
        <taxon>Pezizomycotina</taxon>
        <taxon>Dothideomycetes</taxon>
        <taxon>Dothideomycetes incertae sedis</taxon>
        <taxon>Trypetheliales</taxon>
        <taxon>Trypetheliaceae</taxon>
        <taxon>Viridothelium</taxon>
    </lineage>
</organism>
<reference evidence="7" key="1">
    <citation type="journal article" date="2020" name="Stud. Mycol.">
        <title>101 Dothideomycetes genomes: a test case for predicting lifestyles and emergence of pathogens.</title>
        <authorList>
            <person name="Haridas S."/>
            <person name="Albert R."/>
            <person name="Binder M."/>
            <person name="Bloem J."/>
            <person name="Labutti K."/>
            <person name="Salamov A."/>
            <person name="Andreopoulos B."/>
            <person name="Baker S."/>
            <person name="Barry K."/>
            <person name="Bills G."/>
            <person name="Bluhm B."/>
            <person name="Cannon C."/>
            <person name="Castanera R."/>
            <person name="Culley D."/>
            <person name="Daum C."/>
            <person name="Ezra D."/>
            <person name="Gonzalez J."/>
            <person name="Henrissat B."/>
            <person name="Kuo A."/>
            <person name="Liang C."/>
            <person name="Lipzen A."/>
            <person name="Lutzoni F."/>
            <person name="Magnuson J."/>
            <person name="Mondo S."/>
            <person name="Nolan M."/>
            <person name="Ohm R."/>
            <person name="Pangilinan J."/>
            <person name="Park H.-J."/>
            <person name="Ramirez L."/>
            <person name="Alfaro M."/>
            <person name="Sun H."/>
            <person name="Tritt A."/>
            <person name="Yoshinaga Y."/>
            <person name="Zwiers L.-H."/>
            <person name="Turgeon B."/>
            <person name="Goodwin S."/>
            <person name="Spatafora J."/>
            <person name="Crous P."/>
            <person name="Grigoriev I."/>
        </authorList>
    </citation>
    <scope>NUCLEOTIDE SEQUENCE</scope>
    <source>
        <strain evidence="7">Tuck. ex Michener</strain>
    </source>
</reference>
<dbReference type="EMBL" id="ML991786">
    <property type="protein sequence ID" value="KAF2236220.1"/>
    <property type="molecule type" value="Genomic_DNA"/>
</dbReference>
<dbReference type="GO" id="GO:0003677">
    <property type="term" value="F:DNA binding"/>
    <property type="evidence" value="ECO:0007669"/>
    <property type="project" value="UniProtKB-KW"/>
</dbReference>
<gene>
    <name evidence="7" type="ORF">EV356DRAFT_531155</name>
</gene>
<name>A0A6A6HFH2_VIRVR</name>
<dbReference type="InterPro" id="IPR001138">
    <property type="entry name" value="Zn2Cys6_DnaBD"/>
</dbReference>
<dbReference type="PANTHER" id="PTHR46910">
    <property type="entry name" value="TRANSCRIPTION FACTOR PDR1"/>
    <property type="match status" value="1"/>
</dbReference>
<evidence type="ECO:0000256" key="3">
    <source>
        <dbReference type="ARBA" id="ARBA00023125"/>
    </source>
</evidence>
<dbReference type="GO" id="GO:0000981">
    <property type="term" value="F:DNA-binding transcription factor activity, RNA polymerase II-specific"/>
    <property type="evidence" value="ECO:0007669"/>
    <property type="project" value="InterPro"/>
</dbReference>
<keyword evidence="2" id="KW-0479">Metal-binding</keyword>
<dbReference type="PANTHER" id="PTHR46910:SF3">
    <property type="entry name" value="HALOTOLERANCE PROTEIN 9-RELATED"/>
    <property type="match status" value="1"/>
</dbReference>
<accession>A0A6A6HFH2</accession>
<protein>
    <recommendedName>
        <fullName evidence="6">Zn(2)-C6 fungal-type domain-containing protein</fullName>
    </recommendedName>
</protein>
<feature type="region of interest" description="Disordered" evidence="5">
    <location>
        <begin position="85"/>
        <end position="106"/>
    </location>
</feature>
<dbReference type="SUPFAM" id="SSF57701">
    <property type="entry name" value="Zn2/Cys6 DNA-binding domain"/>
    <property type="match status" value="1"/>
</dbReference>
<dbReference type="PROSITE" id="PS00463">
    <property type="entry name" value="ZN2_CY6_FUNGAL_1"/>
    <property type="match status" value="1"/>
</dbReference>
<proteinExistence type="predicted"/>
<evidence type="ECO:0000256" key="4">
    <source>
        <dbReference type="ARBA" id="ARBA00023242"/>
    </source>
</evidence>
<keyword evidence="3" id="KW-0238">DNA-binding</keyword>
<dbReference type="Gene3D" id="4.10.240.10">
    <property type="entry name" value="Zn(2)-C6 fungal-type DNA-binding domain"/>
    <property type="match status" value="1"/>
</dbReference>
<dbReference type="InterPro" id="IPR050987">
    <property type="entry name" value="AtrR-like"/>
</dbReference>
<keyword evidence="4" id="KW-0539">Nucleus</keyword>